<dbReference type="CDD" id="cd00102">
    <property type="entry name" value="IPT"/>
    <property type="match status" value="3"/>
</dbReference>
<dbReference type="PANTHER" id="PTHR46769:SF2">
    <property type="entry name" value="FIBROCYSTIN-L ISOFORM 2 PRECURSOR-RELATED"/>
    <property type="match status" value="1"/>
</dbReference>
<accession>A0A0T6LN60</accession>
<keyword evidence="1" id="KW-0732">Signal</keyword>
<feature type="domain" description="IPT/TIG" evidence="3">
    <location>
        <begin position="268"/>
        <end position="347"/>
    </location>
</feature>
<dbReference type="GO" id="GO:0005975">
    <property type="term" value="P:carbohydrate metabolic process"/>
    <property type="evidence" value="ECO:0007669"/>
    <property type="project" value="UniProtKB-ARBA"/>
</dbReference>
<feature type="domain" description="IPT/TIG" evidence="3">
    <location>
        <begin position="22"/>
        <end position="101"/>
    </location>
</feature>
<feature type="region of interest" description="Disordered" evidence="2">
    <location>
        <begin position="1"/>
        <end position="36"/>
    </location>
</feature>
<dbReference type="RefSeq" id="WP_018384047.1">
    <property type="nucleotide sequence ID" value="NZ_LLZU01000036.1"/>
</dbReference>
<name>A0A0T6LN60_WENVI</name>
<evidence type="ECO:0000313" key="5">
    <source>
        <dbReference type="Proteomes" id="UP000050867"/>
    </source>
</evidence>
<evidence type="ECO:0000259" key="3">
    <source>
        <dbReference type="SMART" id="SM00429"/>
    </source>
</evidence>
<feature type="domain" description="IPT/TIG" evidence="3">
    <location>
        <begin position="103"/>
        <end position="184"/>
    </location>
</feature>
<organism evidence="4 5">
    <name type="scientific">Wenjunlia vitaminophila</name>
    <name type="common">Streptomyces vitaminophilus</name>
    <dbReference type="NCBI Taxonomy" id="76728"/>
    <lineage>
        <taxon>Bacteria</taxon>
        <taxon>Bacillati</taxon>
        <taxon>Actinomycetota</taxon>
        <taxon>Actinomycetes</taxon>
        <taxon>Kitasatosporales</taxon>
        <taxon>Streptomycetaceae</taxon>
        <taxon>Wenjunlia</taxon>
    </lineage>
</organism>
<evidence type="ECO:0000256" key="1">
    <source>
        <dbReference type="ARBA" id="ARBA00022729"/>
    </source>
</evidence>
<dbReference type="InterPro" id="IPR014756">
    <property type="entry name" value="Ig_E-set"/>
</dbReference>
<dbReference type="InterPro" id="IPR013783">
    <property type="entry name" value="Ig-like_fold"/>
</dbReference>
<dbReference type="SMART" id="SM00429">
    <property type="entry name" value="IPT"/>
    <property type="match status" value="4"/>
</dbReference>
<dbReference type="InterPro" id="IPR002909">
    <property type="entry name" value="IPT_dom"/>
</dbReference>
<dbReference type="EMBL" id="LLZU01000036">
    <property type="protein sequence ID" value="KRV47531.1"/>
    <property type="molecule type" value="Genomic_DNA"/>
</dbReference>
<reference evidence="4 5" key="1">
    <citation type="submission" date="2015-10" db="EMBL/GenBank/DDBJ databases">
        <title>Draft genome sequence of pyrrolomycin-producing Streptomyces vitaminophilus.</title>
        <authorList>
            <person name="Graham D.E."/>
            <person name="Mahan K.M."/>
            <person name="Klingeman D.M."/>
            <person name="Hettich R.L."/>
            <person name="Parry R.J."/>
        </authorList>
    </citation>
    <scope>NUCLEOTIDE SEQUENCE [LARGE SCALE GENOMIC DNA]</scope>
    <source>
        <strain evidence="4 5">ATCC 31673</strain>
    </source>
</reference>
<evidence type="ECO:0000256" key="2">
    <source>
        <dbReference type="SAM" id="MobiDB-lite"/>
    </source>
</evidence>
<keyword evidence="5" id="KW-1185">Reference proteome</keyword>
<dbReference type="Pfam" id="PF01833">
    <property type="entry name" value="TIG"/>
    <property type="match status" value="4"/>
</dbReference>
<dbReference type="AlphaFoldDB" id="A0A0T6LN60"/>
<feature type="domain" description="IPT/TIG" evidence="3">
    <location>
        <begin position="187"/>
        <end position="266"/>
    </location>
</feature>
<dbReference type="InterPro" id="IPR052387">
    <property type="entry name" value="Fibrocystin"/>
</dbReference>
<evidence type="ECO:0000313" key="4">
    <source>
        <dbReference type="EMBL" id="KRV47531.1"/>
    </source>
</evidence>
<feature type="compositionally biased region" description="Low complexity" evidence="2">
    <location>
        <begin position="11"/>
        <end position="36"/>
    </location>
</feature>
<sequence length="351" mass="33876">MPAPTPSPHLPAAQQAVPSAAAPTLTGLSPSSGPASGGTVVTLTGTGFTGATAVRFGGNAAGFTVVSSTRITATAPPGSGTVSVTVRTPAGTSNGLPYTYTAPPVVTSVDPSQGPTFGGNTVTITGTGLSGATGVLFGGVPALDFTVLSPTRVSAVVPPGPPGAVQVRVVTHGGTSAPGVFYFYVVAPFLTGLTPDLAPTTGGNTVTITGTGLALTSAVRFGTTPVAFTVLSDSQVSAVAPAGSGTVEVTLTTPGGTSNSVFYAYLSAPAIEALAPAEGPEVGGNTVLITGSLLASTTDVFVGLAPAVFTVLSDTQVVAVMPAGTGTAPVTVTTAGGTSNSLLYTYVPPPG</sequence>
<proteinExistence type="predicted"/>
<dbReference type="STRING" id="76728.AQ490_06440"/>
<dbReference type="PANTHER" id="PTHR46769">
    <property type="entry name" value="POLYCYSTIC KIDNEY AND HEPATIC DISEASE 1 (AUTOSOMAL RECESSIVE)-LIKE 1"/>
    <property type="match status" value="1"/>
</dbReference>
<gene>
    <name evidence="4" type="ORF">AQ490_06440</name>
</gene>
<dbReference type="eggNOG" id="COG3468">
    <property type="taxonomic scope" value="Bacteria"/>
</dbReference>
<protein>
    <submittedName>
        <fullName evidence="4">Cell shape-determining protein</fullName>
    </submittedName>
</protein>
<dbReference type="SUPFAM" id="SSF81296">
    <property type="entry name" value="E set domains"/>
    <property type="match status" value="4"/>
</dbReference>
<dbReference type="Proteomes" id="UP000050867">
    <property type="component" value="Unassembled WGS sequence"/>
</dbReference>
<comment type="caution">
    <text evidence="4">The sequence shown here is derived from an EMBL/GenBank/DDBJ whole genome shotgun (WGS) entry which is preliminary data.</text>
</comment>
<dbReference type="Gene3D" id="2.60.40.10">
    <property type="entry name" value="Immunoglobulins"/>
    <property type="match status" value="4"/>
</dbReference>